<dbReference type="Gene3D" id="3.40.1050.10">
    <property type="entry name" value="Carbonic anhydrase"/>
    <property type="match status" value="1"/>
</dbReference>
<evidence type="ECO:0000313" key="8">
    <source>
        <dbReference type="EMBL" id="SDF42170.1"/>
    </source>
</evidence>
<dbReference type="GO" id="GO:0004089">
    <property type="term" value="F:carbonate dehydratase activity"/>
    <property type="evidence" value="ECO:0007669"/>
    <property type="project" value="UniProtKB-EC"/>
</dbReference>
<dbReference type="InterPro" id="IPR036874">
    <property type="entry name" value="Carbonic_anhydrase_sf"/>
</dbReference>
<dbReference type="RefSeq" id="WP_149798243.1">
    <property type="nucleotide sequence ID" value="NZ_FNBO01000004.1"/>
</dbReference>
<comment type="catalytic activity">
    <reaction evidence="6">
        <text>hydrogencarbonate + H(+) = CO2 + H2O</text>
        <dbReference type="Rhea" id="RHEA:10748"/>
        <dbReference type="ChEBI" id="CHEBI:15377"/>
        <dbReference type="ChEBI" id="CHEBI:15378"/>
        <dbReference type="ChEBI" id="CHEBI:16526"/>
        <dbReference type="ChEBI" id="CHEBI:17544"/>
        <dbReference type="EC" id="4.2.1.1"/>
    </reaction>
</comment>
<comment type="cofactor">
    <cofactor evidence="7">
        <name>Zn(2+)</name>
        <dbReference type="ChEBI" id="CHEBI:29105"/>
    </cofactor>
    <text evidence="7">Binds 1 zinc ion per subunit.</text>
</comment>
<dbReference type="Pfam" id="PF00484">
    <property type="entry name" value="Pro_CA"/>
    <property type="match status" value="1"/>
</dbReference>
<dbReference type="OrthoDB" id="24878at2157"/>
<dbReference type="SUPFAM" id="SSF53056">
    <property type="entry name" value="beta-carbonic anhydrase, cab"/>
    <property type="match status" value="1"/>
</dbReference>
<dbReference type="EMBL" id="FNBO01000004">
    <property type="protein sequence ID" value="SDF42170.1"/>
    <property type="molecule type" value="Genomic_DNA"/>
</dbReference>
<feature type="binding site" evidence="7">
    <location>
        <position position="41"/>
    </location>
    <ligand>
        <name>Zn(2+)</name>
        <dbReference type="ChEBI" id="CHEBI:29105"/>
    </ligand>
</feature>
<dbReference type="Proteomes" id="UP000324020">
    <property type="component" value="Unassembled WGS sequence"/>
</dbReference>
<evidence type="ECO:0000313" key="9">
    <source>
        <dbReference type="Proteomes" id="UP000324020"/>
    </source>
</evidence>
<dbReference type="SMART" id="SM00947">
    <property type="entry name" value="Pro_CA"/>
    <property type="match status" value="1"/>
</dbReference>
<protein>
    <recommendedName>
        <fullName evidence="2">carbonic anhydrase</fullName>
        <ecNumber evidence="2">4.2.1.1</ecNumber>
    </recommendedName>
</protein>
<evidence type="ECO:0000256" key="1">
    <source>
        <dbReference type="ARBA" id="ARBA00006217"/>
    </source>
</evidence>
<evidence type="ECO:0000256" key="3">
    <source>
        <dbReference type="ARBA" id="ARBA00022723"/>
    </source>
</evidence>
<keyword evidence="3 7" id="KW-0479">Metal-binding</keyword>
<dbReference type="InterPro" id="IPR001765">
    <property type="entry name" value="Carbonic_anhydrase"/>
</dbReference>
<gene>
    <name evidence="8" type="ORF">SAMN04488067_104140</name>
</gene>
<keyword evidence="4 7" id="KW-0862">Zinc</keyword>
<keyword evidence="9" id="KW-1185">Reference proteome</keyword>
<dbReference type="EC" id="4.2.1.1" evidence="2"/>
<evidence type="ECO:0000256" key="6">
    <source>
        <dbReference type="ARBA" id="ARBA00048348"/>
    </source>
</evidence>
<feature type="binding site" evidence="7">
    <location>
        <position position="101"/>
    </location>
    <ligand>
        <name>Zn(2+)</name>
        <dbReference type="ChEBI" id="CHEBI:29105"/>
    </ligand>
</feature>
<evidence type="ECO:0000256" key="4">
    <source>
        <dbReference type="ARBA" id="ARBA00022833"/>
    </source>
</evidence>
<name>A0A1G7KZ89_9EURY</name>
<accession>A0A1G7KZ89</accession>
<sequence length="262" mass="27121">MDRGILADLLDRNDDHVAALPSGSFDRHRDGQRPGVVSVCCSDSRVSQEGMFAVDEPGFLFTSGAIGNSVSALVDGERVLDGSVAYPLGHTHTEVLAVVGHTGCGAVEAALTAARTGEFPSEPGVRADVEALLPIVEEGLSDPAVVGDAADGDAADGDAADAEVDADEMAGANDAQPDARTGSSVHDRLVEYNVHAQVAFARESEEAANATVYGFVYDLHGVYGDRDGAAYLVNADGERDPAALRELVGEAHAGHVATLLER</sequence>
<keyword evidence="5" id="KW-0456">Lyase</keyword>
<evidence type="ECO:0000256" key="2">
    <source>
        <dbReference type="ARBA" id="ARBA00012925"/>
    </source>
</evidence>
<feature type="binding site" evidence="7">
    <location>
        <position position="104"/>
    </location>
    <ligand>
        <name>Zn(2+)</name>
        <dbReference type="ChEBI" id="CHEBI:29105"/>
    </ligand>
</feature>
<reference evidence="8 9" key="1">
    <citation type="submission" date="2016-10" db="EMBL/GenBank/DDBJ databases">
        <authorList>
            <person name="Varghese N."/>
            <person name="Submissions S."/>
        </authorList>
    </citation>
    <scope>NUCLEOTIDE SEQUENCE [LARGE SCALE GENOMIC DNA]</scope>
    <source>
        <strain evidence="8 9">CGMCC 1.3527</strain>
    </source>
</reference>
<evidence type="ECO:0000256" key="7">
    <source>
        <dbReference type="PIRSR" id="PIRSR601765-2"/>
    </source>
</evidence>
<dbReference type="PANTHER" id="PTHR11002:SF76">
    <property type="entry name" value="CARBONIC ANHYDRASE"/>
    <property type="match status" value="1"/>
</dbReference>
<evidence type="ECO:0000256" key="5">
    <source>
        <dbReference type="ARBA" id="ARBA00023239"/>
    </source>
</evidence>
<organism evidence="8 9">
    <name type="scientific">Halorubrum xinjiangense</name>
    <dbReference type="NCBI Taxonomy" id="261291"/>
    <lineage>
        <taxon>Archaea</taxon>
        <taxon>Methanobacteriati</taxon>
        <taxon>Methanobacteriota</taxon>
        <taxon>Stenosarchaea group</taxon>
        <taxon>Halobacteria</taxon>
        <taxon>Halobacteriales</taxon>
        <taxon>Haloferacaceae</taxon>
        <taxon>Halorubrum</taxon>
    </lineage>
</organism>
<comment type="similarity">
    <text evidence="1">Belongs to the beta-class carbonic anhydrase family.</text>
</comment>
<dbReference type="PANTHER" id="PTHR11002">
    <property type="entry name" value="CARBONIC ANHYDRASE"/>
    <property type="match status" value="1"/>
</dbReference>
<proteinExistence type="inferred from homology"/>
<dbReference type="GO" id="GO:0008270">
    <property type="term" value="F:zinc ion binding"/>
    <property type="evidence" value="ECO:0007669"/>
    <property type="project" value="InterPro"/>
</dbReference>
<dbReference type="AlphaFoldDB" id="A0A1G7KZ89"/>